<keyword evidence="8" id="KW-1185">Reference proteome</keyword>
<keyword evidence="3" id="KW-0708">Seed storage protein</keyword>
<dbReference type="Gene3D" id="2.60.120.10">
    <property type="entry name" value="Jelly Rolls"/>
    <property type="match status" value="1"/>
</dbReference>
<proteinExistence type="inferred from homology"/>
<reference evidence="7" key="2">
    <citation type="submission" date="2021-03" db="UniProtKB">
        <authorList>
            <consortium name="EnsemblPlants"/>
        </authorList>
    </citation>
    <scope>IDENTIFICATION</scope>
</reference>
<dbReference type="InterPro" id="IPR006044">
    <property type="entry name" value="11S_seedstore_pln"/>
</dbReference>
<evidence type="ECO:0000256" key="2">
    <source>
        <dbReference type="ARBA" id="ARBA00022761"/>
    </source>
</evidence>
<dbReference type="InterPro" id="IPR050253">
    <property type="entry name" value="Seed_Storage-Functional"/>
</dbReference>
<dbReference type="PANTHER" id="PTHR31189:SF54">
    <property type="entry name" value="11S GLOBULIN SEED STORAGE PROTEIN 2-LIKE"/>
    <property type="match status" value="1"/>
</dbReference>
<dbReference type="InterPro" id="IPR006045">
    <property type="entry name" value="Cupin_1"/>
</dbReference>
<protein>
    <recommendedName>
        <fullName evidence="6">Cupin type-1 domain-containing protein</fullName>
    </recommendedName>
</protein>
<dbReference type="EMBL" id="UZAU01000372">
    <property type="status" value="NOT_ANNOTATED_CDS"/>
    <property type="molecule type" value="Genomic_DNA"/>
</dbReference>
<dbReference type="EnsemblPlants" id="evm.model.04.1160">
    <property type="protein sequence ID" value="cds.evm.model.04.1160"/>
    <property type="gene ID" value="evm.TU.04.1160"/>
</dbReference>
<evidence type="ECO:0000256" key="5">
    <source>
        <dbReference type="SAM" id="MobiDB-lite"/>
    </source>
</evidence>
<feature type="region of interest" description="Disordered" evidence="5">
    <location>
        <begin position="12"/>
        <end position="90"/>
    </location>
</feature>
<evidence type="ECO:0000256" key="3">
    <source>
        <dbReference type="ARBA" id="ARBA00023129"/>
    </source>
</evidence>
<dbReference type="PRINTS" id="PR00439">
    <property type="entry name" value="11SGLOBULIN"/>
</dbReference>
<name>A0A803PBZ0_CANSA</name>
<dbReference type="SMART" id="SM00835">
    <property type="entry name" value="Cupin_1"/>
    <property type="match status" value="1"/>
</dbReference>
<organism evidence="7 8">
    <name type="scientific">Cannabis sativa</name>
    <name type="common">Hemp</name>
    <name type="synonym">Marijuana</name>
    <dbReference type="NCBI Taxonomy" id="3483"/>
    <lineage>
        <taxon>Eukaryota</taxon>
        <taxon>Viridiplantae</taxon>
        <taxon>Streptophyta</taxon>
        <taxon>Embryophyta</taxon>
        <taxon>Tracheophyta</taxon>
        <taxon>Spermatophyta</taxon>
        <taxon>Magnoliopsida</taxon>
        <taxon>eudicotyledons</taxon>
        <taxon>Gunneridae</taxon>
        <taxon>Pentapetalae</taxon>
        <taxon>rosids</taxon>
        <taxon>fabids</taxon>
        <taxon>Rosales</taxon>
        <taxon>Cannabaceae</taxon>
        <taxon>Cannabis</taxon>
    </lineage>
</organism>
<reference evidence="7" key="1">
    <citation type="submission" date="2018-11" db="EMBL/GenBank/DDBJ databases">
        <authorList>
            <person name="Grassa J C."/>
        </authorList>
    </citation>
    <scope>NUCLEOTIDE SEQUENCE [LARGE SCALE GENOMIC DNA]</scope>
</reference>
<feature type="compositionally biased region" description="Basic and acidic residues" evidence="5">
    <location>
        <begin position="13"/>
        <end position="29"/>
    </location>
</feature>
<dbReference type="GO" id="GO:0045735">
    <property type="term" value="F:nutrient reservoir activity"/>
    <property type="evidence" value="ECO:0007669"/>
    <property type="project" value="UniProtKB-KW"/>
</dbReference>
<dbReference type="AlphaFoldDB" id="A0A803PBZ0"/>
<dbReference type="PANTHER" id="PTHR31189">
    <property type="entry name" value="OS03G0336100 PROTEIN-RELATED"/>
    <property type="match status" value="1"/>
</dbReference>
<keyword evidence="2" id="KW-0758">Storage protein</keyword>
<feature type="compositionally biased region" description="Basic residues" evidence="5">
    <location>
        <begin position="43"/>
        <end position="53"/>
    </location>
</feature>
<dbReference type="Gramene" id="evm.model.04.1160">
    <property type="protein sequence ID" value="cds.evm.model.04.1160"/>
    <property type="gene ID" value="evm.TU.04.1160"/>
</dbReference>
<evidence type="ECO:0000259" key="6">
    <source>
        <dbReference type="SMART" id="SM00835"/>
    </source>
</evidence>
<accession>A0A803PBZ0</accession>
<dbReference type="Pfam" id="PF00190">
    <property type="entry name" value="Cupin_1"/>
    <property type="match status" value="1"/>
</dbReference>
<evidence type="ECO:0000313" key="7">
    <source>
        <dbReference type="EnsemblPlants" id="cds.evm.model.04.1160"/>
    </source>
</evidence>
<feature type="domain" description="Cupin type-1" evidence="6">
    <location>
        <begin position="126"/>
        <end position="255"/>
    </location>
</feature>
<feature type="compositionally biased region" description="Low complexity" evidence="5">
    <location>
        <begin position="32"/>
        <end position="42"/>
    </location>
</feature>
<evidence type="ECO:0000256" key="1">
    <source>
        <dbReference type="ARBA" id="ARBA00007178"/>
    </source>
</evidence>
<evidence type="ECO:0000313" key="8">
    <source>
        <dbReference type="Proteomes" id="UP000596661"/>
    </source>
</evidence>
<feature type="compositionally biased region" description="Basic and acidic residues" evidence="5">
    <location>
        <begin position="54"/>
        <end position="80"/>
    </location>
</feature>
<dbReference type="InterPro" id="IPR011051">
    <property type="entry name" value="RmlC_Cupin_sf"/>
</dbReference>
<keyword evidence="4" id="KW-1015">Disulfide bond</keyword>
<dbReference type="SUPFAM" id="SSF51182">
    <property type="entry name" value="RmlC-like cupins"/>
    <property type="match status" value="1"/>
</dbReference>
<dbReference type="InterPro" id="IPR014710">
    <property type="entry name" value="RmlC-like_jellyroll"/>
</dbReference>
<dbReference type="Proteomes" id="UP000596661">
    <property type="component" value="Chromosome 4"/>
</dbReference>
<evidence type="ECO:0000256" key="4">
    <source>
        <dbReference type="ARBA" id="ARBA00023157"/>
    </source>
</evidence>
<comment type="similarity">
    <text evidence="1">Belongs to the 11S seed storage protein (globulins) family.</text>
</comment>
<sequence>MHKMLVMLQAKLTEGDSKENAPAEPDIKRKGLNPPMLNPLLLKRTKKKRRHLDVKREKRKGEKARPRGNDLRNHINDRISEQSGAISDNEDEDLKPCIKQILEAPLLENFKMSQMELYEGRADPRSHLSKYNHLMQVAKVSDDAKCLFANVNQIYQGFVKNVSFWINPRGSARLQVVNDNARNVFDDELKDGQIFVVPQNFMMVKKASAQGFKWIVVKTNDNAMRNPLAGKVSAMRAMLDYVLANAFQTLREQGIYTIEHKMLQLPIDNVNNHNMKLFRGKWCLDLFY</sequence>